<feature type="compositionally biased region" description="Basic and acidic residues" evidence="1">
    <location>
        <begin position="107"/>
        <end position="148"/>
    </location>
</feature>
<dbReference type="Proteomes" id="UP000070444">
    <property type="component" value="Unassembled WGS sequence"/>
</dbReference>
<name>A0A137NVF8_CONC2</name>
<feature type="chain" id="PRO_5007294157" evidence="2">
    <location>
        <begin position="18"/>
        <end position="225"/>
    </location>
</feature>
<protein>
    <submittedName>
        <fullName evidence="3">Uncharacterized protein</fullName>
    </submittedName>
</protein>
<dbReference type="OMA" id="KECKTEV"/>
<feature type="compositionally biased region" description="Basic and acidic residues" evidence="1">
    <location>
        <begin position="157"/>
        <end position="189"/>
    </location>
</feature>
<organism evidence="3 4">
    <name type="scientific">Conidiobolus coronatus (strain ATCC 28846 / CBS 209.66 / NRRL 28638)</name>
    <name type="common">Delacroixia coronata</name>
    <dbReference type="NCBI Taxonomy" id="796925"/>
    <lineage>
        <taxon>Eukaryota</taxon>
        <taxon>Fungi</taxon>
        <taxon>Fungi incertae sedis</taxon>
        <taxon>Zoopagomycota</taxon>
        <taxon>Entomophthoromycotina</taxon>
        <taxon>Entomophthoromycetes</taxon>
        <taxon>Entomophthorales</taxon>
        <taxon>Ancylistaceae</taxon>
        <taxon>Conidiobolus</taxon>
    </lineage>
</organism>
<gene>
    <name evidence="3" type="ORF">CONCODRAFT_11488</name>
</gene>
<sequence>MQFKLLAATLLASSVAAEYTNYMDCLVKKECKTEVACVNECFQTSNAKPDQLSIFTECNSGRCIGAGRITKDTKDFTKYYECLPKCYNHCIGDPNGTSVDLNAKASAKKDEERKEGEKKDEEKKDGEKKDGEKKDGEKKDGDKKDDATKTTTTITSKTEDKPTTTEEDKKTTSTDEPTTTEKSKDEKPKQTSSTTSKAPAPAPTSNAFKTVPSVFAAFVLAALAL</sequence>
<proteinExistence type="predicted"/>
<feature type="region of interest" description="Disordered" evidence="1">
    <location>
        <begin position="98"/>
        <end position="210"/>
    </location>
</feature>
<evidence type="ECO:0000256" key="2">
    <source>
        <dbReference type="SAM" id="SignalP"/>
    </source>
</evidence>
<feature type="compositionally biased region" description="Polar residues" evidence="1">
    <location>
        <begin position="190"/>
        <end position="208"/>
    </location>
</feature>
<evidence type="ECO:0000313" key="4">
    <source>
        <dbReference type="Proteomes" id="UP000070444"/>
    </source>
</evidence>
<dbReference type="EMBL" id="KQ964704">
    <property type="protein sequence ID" value="KXN66631.1"/>
    <property type="molecule type" value="Genomic_DNA"/>
</dbReference>
<keyword evidence="4" id="KW-1185">Reference proteome</keyword>
<feature type="signal peptide" evidence="2">
    <location>
        <begin position="1"/>
        <end position="17"/>
    </location>
</feature>
<keyword evidence="2" id="KW-0732">Signal</keyword>
<evidence type="ECO:0000256" key="1">
    <source>
        <dbReference type="SAM" id="MobiDB-lite"/>
    </source>
</evidence>
<dbReference type="AlphaFoldDB" id="A0A137NVF8"/>
<reference evidence="3 4" key="1">
    <citation type="journal article" date="2015" name="Genome Biol. Evol.">
        <title>Phylogenomic analyses indicate that early fungi evolved digesting cell walls of algal ancestors of land plants.</title>
        <authorList>
            <person name="Chang Y."/>
            <person name="Wang S."/>
            <person name="Sekimoto S."/>
            <person name="Aerts A.L."/>
            <person name="Choi C."/>
            <person name="Clum A."/>
            <person name="LaButti K.M."/>
            <person name="Lindquist E.A."/>
            <person name="Yee Ngan C."/>
            <person name="Ohm R.A."/>
            <person name="Salamov A.A."/>
            <person name="Grigoriev I.V."/>
            <person name="Spatafora J.W."/>
            <person name="Berbee M.L."/>
        </authorList>
    </citation>
    <scope>NUCLEOTIDE SEQUENCE [LARGE SCALE GENOMIC DNA]</scope>
    <source>
        <strain evidence="3 4">NRRL 28638</strain>
    </source>
</reference>
<evidence type="ECO:0000313" key="3">
    <source>
        <dbReference type="EMBL" id="KXN66631.1"/>
    </source>
</evidence>
<accession>A0A137NVF8</accession>